<feature type="transmembrane region" description="Helical" evidence="7">
    <location>
        <begin position="94"/>
        <end position="115"/>
    </location>
</feature>
<dbReference type="CDD" id="cd06261">
    <property type="entry name" value="TM_PBP2"/>
    <property type="match status" value="1"/>
</dbReference>
<comment type="subcellular location">
    <subcellularLocation>
        <location evidence="1 7">Cell membrane</location>
        <topology evidence="1 7">Multi-pass membrane protein</topology>
    </subcellularLocation>
</comment>
<comment type="caution">
    <text evidence="9">The sequence shown here is derived from an EMBL/GenBank/DDBJ whole genome shotgun (WGS) entry which is preliminary data.</text>
</comment>
<dbReference type="GO" id="GO:0005886">
    <property type="term" value="C:plasma membrane"/>
    <property type="evidence" value="ECO:0007669"/>
    <property type="project" value="UniProtKB-SubCell"/>
</dbReference>
<keyword evidence="5 7" id="KW-1133">Transmembrane helix</keyword>
<evidence type="ECO:0000256" key="1">
    <source>
        <dbReference type="ARBA" id="ARBA00004651"/>
    </source>
</evidence>
<keyword evidence="2 7" id="KW-0813">Transport</keyword>
<dbReference type="AlphaFoldDB" id="A0A6B1DSF2"/>
<dbReference type="PANTHER" id="PTHR43744">
    <property type="entry name" value="ABC TRANSPORTER PERMEASE PROTEIN MG189-RELATED-RELATED"/>
    <property type="match status" value="1"/>
</dbReference>
<dbReference type="GO" id="GO:0055085">
    <property type="term" value="P:transmembrane transport"/>
    <property type="evidence" value="ECO:0007669"/>
    <property type="project" value="InterPro"/>
</dbReference>
<dbReference type="PROSITE" id="PS50928">
    <property type="entry name" value="ABC_TM1"/>
    <property type="match status" value="1"/>
</dbReference>
<evidence type="ECO:0000256" key="3">
    <source>
        <dbReference type="ARBA" id="ARBA00022475"/>
    </source>
</evidence>
<dbReference type="InterPro" id="IPR000515">
    <property type="entry name" value="MetI-like"/>
</dbReference>
<proteinExistence type="inferred from homology"/>
<evidence type="ECO:0000256" key="5">
    <source>
        <dbReference type="ARBA" id="ARBA00022989"/>
    </source>
</evidence>
<evidence type="ECO:0000259" key="8">
    <source>
        <dbReference type="PROSITE" id="PS50928"/>
    </source>
</evidence>
<keyword evidence="3" id="KW-1003">Cell membrane</keyword>
<organism evidence="9">
    <name type="scientific">Caldilineaceae bacterium SB0662_bin_9</name>
    <dbReference type="NCBI Taxonomy" id="2605258"/>
    <lineage>
        <taxon>Bacteria</taxon>
        <taxon>Bacillati</taxon>
        <taxon>Chloroflexota</taxon>
        <taxon>Caldilineae</taxon>
        <taxon>Caldilineales</taxon>
        <taxon>Caldilineaceae</taxon>
    </lineage>
</organism>
<protein>
    <submittedName>
        <fullName evidence="9">Carbohydrate ABC transporter permease</fullName>
    </submittedName>
</protein>
<feature type="transmembrane region" description="Helical" evidence="7">
    <location>
        <begin position="29"/>
        <end position="49"/>
    </location>
</feature>
<feature type="transmembrane region" description="Helical" evidence="7">
    <location>
        <begin position="158"/>
        <end position="177"/>
    </location>
</feature>
<evidence type="ECO:0000256" key="7">
    <source>
        <dbReference type="RuleBase" id="RU363032"/>
    </source>
</evidence>
<evidence type="ECO:0000256" key="6">
    <source>
        <dbReference type="ARBA" id="ARBA00023136"/>
    </source>
</evidence>
<dbReference type="InterPro" id="IPR035906">
    <property type="entry name" value="MetI-like_sf"/>
</dbReference>
<gene>
    <name evidence="9" type="ORF">F4Y08_04615</name>
</gene>
<feature type="domain" description="ABC transmembrane type-1" evidence="8">
    <location>
        <begin position="90"/>
        <end position="282"/>
    </location>
</feature>
<reference evidence="9" key="1">
    <citation type="submission" date="2019-09" db="EMBL/GenBank/DDBJ databases">
        <title>Characterisation of the sponge microbiome using genome-centric metagenomics.</title>
        <authorList>
            <person name="Engelberts J.P."/>
            <person name="Robbins S.J."/>
            <person name="De Goeij J.M."/>
            <person name="Aranda M."/>
            <person name="Bell S.C."/>
            <person name="Webster N.S."/>
        </authorList>
    </citation>
    <scope>NUCLEOTIDE SEQUENCE</scope>
    <source>
        <strain evidence="9">SB0662_bin_9</strain>
    </source>
</reference>
<dbReference type="Gene3D" id="1.10.3720.10">
    <property type="entry name" value="MetI-like"/>
    <property type="match status" value="1"/>
</dbReference>
<dbReference type="SUPFAM" id="SSF161098">
    <property type="entry name" value="MetI-like"/>
    <property type="match status" value="1"/>
</dbReference>
<comment type="similarity">
    <text evidence="7">Belongs to the binding-protein-dependent transport system permease family.</text>
</comment>
<evidence type="ECO:0000313" key="9">
    <source>
        <dbReference type="EMBL" id="MYD89613.1"/>
    </source>
</evidence>
<dbReference type="Pfam" id="PF00528">
    <property type="entry name" value="BPD_transp_1"/>
    <property type="match status" value="1"/>
</dbReference>
<name>A0A6B1DSF2_9CHLR</name>
<sequence length="297" mass="33482">MAGLSTTRDQGMGGVYLGMRSRRAIQHTVAYLLIAAMLVIALMPLAWMFGTSFKTVEQTRITVPIQWIPNPVTFENYVKGWATRDWLHYLRNTVFLAVFVGVPTMLSCTLAAYAFARMKFPGSEALMLLNISLMLIPDQVTLVPRFVMMARMGWVGTWLPAIIPSMLALNPAMVFVLRQFFRAIPNDLSDAARIDGCHDLGIFWRIVLPLSRPILALQIVLITSWAWNELLFALLYLKDKSMQTLTLAMQGFIGIREDTAWGQMMAMSVLMSLPMMVLAYYGQRYFTEGFTLSGIKG</sequence>
<evidence type="ECO:0000256" key="2">
    <source>
        <dbReference type="ARBA" id="ARBA00022448"/>
    </source>
</evidence>
<feature type="transmembrane region" description="Helical" evidence="7">
    <location>
        <begin position="127"/>
        <end position="146"/>
    </location>
</feature>
<dbReference type="EMBL" id="VXPY01000030">
    <property type="protein sequence ID" value="MYD89613.1"/>
    <property type="molecule type" value="Genomic_DNA"/>
</dbReference>
<feature type="transmembrane region" description="Helical" evidence="7">
    <location>
        <begin position="260"/>
        <end position="281"/>
    </location>
</feature>
<keyword evidence="6 7" id="KW-0472">Membrane</keyword>
<feature type="transmembrane region" description="Helical" evidence="7">
    <location>
        <begin position="214"/>
        <end position="237"/>
    </location>
</feature>
<dbReference type="PANTHER" id="PTHR43744:SF12">
    <property type="entry name" value="ABC TRANSPORTER PERMEASE PROTEIN MG189-RELATED"/>
    <property type="match status" value="1"/>
</dbReference>
<evidence type="ECO:0000256" key="4">
    <source>
        <dbReference type="ARBA" id="ARBA00022692"/>
    </source>
</evidence>
<accession>A0A6B1DSF2</accession>
<keyword evidence="4 7" id="KW-0812">Transmembrane</keyword>